<proteinExistence type="predicted"/>
<dbReference type="PROSITE" id="PS50088">
    <property type="entry name" value="ANK_REPEAT"/>
    <property type="match status" value="1"/>
</dbReference>
<keyword evidence="2" id="KW-0053">Apoptosis</keyword>
<dbReference type="PANTHER" id="PTHR24131:SF8">
    <property type="entry name" value="APOPTOSIS-STIMULATING OF P53 PROTEIN 2"/>
    <property type="match status" value="1"/>
</dbReference>
<comment type="subcellular location">
    <subcellularLocation>
        <location evidence="1">Nucleus</location>
    </subcellularLocation>
</comment>
<reference evidence="7" key="1">
    <citation type="submission" date="2025-08" db="UniProtKB">
        <authorList>
            <consortium name="Ensembl"/>
        </authorList>
    </citation>
    <scope>IDENTIFICATION</scope>
</reference>
<keyword evidence="5" id="KW-0539">Nucleus</keyword>
<evidence type="ECO:0000313" key="8">
    <source>
        <dbReference type="Proteomes" id="UP000265160"/>
    </source>
</evidence>
<organism evidence="7 8">
    <name type="scientific">Maylandia zebra</name>
    <name type="common">zebra mbuna</name>
    <dbReference type="NCBI Taxonomy" id="106582"/>
    <lineage>
        <taxon>Eukaryota</taxon>
        <taxon>Metazoa</taxon>
        <taxon>Chordata</taxon>
        <taxon>Craniata</taxon>
        <taxon>Vertebrata</taxon>
        <taxon>Euteleostomi</taxon>
        <taxon>Actinopterygii</taxon>
        <taxon>Neopterygii</taxon>
        <taxon>Teleostei</taxon>
        <taxon>Neoteleostei</taxon>
        <taxon>Acanthomorphata</taxon>
        <taxon>Ovalentaria</taxon>
        <taxon>Cichlomorphae</taxon>
        <taxon>Cichliformes</taxon>
        <taxon>Cichlidae</taxon>
        <taxon>African cichlids</taxon>
        <taxon>Pseudocrenilabrinae</taxon>
        <taxon>Haplochromini</taxon>
        <taxon>Maylandia</taxon>
        <taxon>Maylandia zebra complex</taxon>
    </lineage>
</organism>
<dbReference type="SUPFAM" id="SSF48403">
    <property type="entry name" value="Ankyrin repeat"/>
    <property type="match status" value="1"/>
</dbReference>
<evidence type="ECO:0000256" key="2">
    <source>
        <dbReference type="ARBA" id="ARBA00022703"/>
    </source>
</evidence>
<evidence type="ECO:0000256" key="6">
    <source>
        <dbReference type="PROSITE-ProRule" id="PRU00023"/>
    </source>
</evidence>
<dbReference type="InterPro" id="IPR047163">
    <property type="entry name" value="ASPP1/2"/>
</dbReference>
<sequence>LLNNISRGVTAIFHSSLLINQRHRQSCNLFEITATQTALFVIVHLGLGITALHNAVCAGHTEIVKFLVQFAYVGNSLCFSKWTWT</sequence>
<keyword evidence="8" id="KW-1185">Reference proteome</keyword>
<dbReference type="Proteomes" id="UP000265160">
    <property type="component" value="Unplaced"/>
</dbReference>
<keyword evidence="4 6" id="KW-0040">ANK repeat</keyword>
<dbReference type="InterPro" id="IPR002110">
    <property type="entry name" value="Ankyrin_rpt"/>
</dbReference>
<dbReference type="GO" id="GO:0006915">
    <property type="term" value="P:apoptotic process"/>
    <property type="evidence" value="ECO:0007669"/>
    <property type="project" value="UniProtKB-KW"/>
</dbReference>
<dbReference type="InterPro" id="IPR036770">
    <property type="entry name" value="Ankyrin_rpt-contain_sf"/>
</dbReference>
<dbReference type="GO" id="GO:0002039">
    <property type="term" value="F:p53 binding"/>
    <property type="evidence" value="ECO:0007669"/>
    <property type="project" value="InterPro"/>
</dbReference>
<protein>
    <submittedName>
        <fullName evidence="7">Uncharacterized protein</fullName>
    </submittedName>
</protein>
<evidence type="ECO:0000256" key="4">
    <source>
        <dbReference type="ARBA" id="ARBA00023043"/>
    </source>
</evidence>
<dbReference type="Ensembl" id="ENSMZET00005004544.1">
    <property type="protein sequence ID" value="ENSMZEP00005004345.1"/>
    <property type="gene ID" value="ENSMZEG00005003359.1"/>
</dbReference>
<dbReference type="Gene3D" id="1.25.40.20">
    <property type="entry name" value="Ankyrin repeat-containing domain"/>
    <property type="match status" value="1"/>
</dbReference>
<evidence type="ECO:0000256" key="1">
    <source>
        <dbReference type="ARBA" id="ARBA00004123"/>
    </source>
</evidence>
<dbReference type="PANTHER" id="PTHR24131">
    <property type="entry name" value="APOPTOSIS-STIMULATING OF P53 PROTEIN"/>
    <property type="match status" value="1"/>
</dbReference>
<name>A0A3P9B363_9CICH</name>
<evidence type="ECO:0000256" key="5">
    <source>
        <dbReference type="ARBA" id="ARBA00023242"/>
    </source>
</evidence>
<evidence type="ECO:0000313" key="7">
    <source>
        <dbReference type="Ensembl" id="ENSMZEP00005004345.1"/>
    </source>
</evidence>
<dbReference type="GeneTree" id="ENSGT00940000153463"/>
<dbReference type="Pfam" id="PF00023">
    <property type="entry name" value="Ank"/>
    <property type="match status" value="1"/>
</dbReference>
<dbReference type="PROSITE" id="PS50297">
    <property type="entry name" value="ANK_REP_REGION"/>
    <property type="match status" value="1"/>
</dbReference>
<feature type="repeat" description="ANK" evidence="6">
    <location>
        <begin position="47"/>
        <end position="69"/>
    </location>
</feature>
<dbReference type="GO" id="GO:0042981">
    <property type="term" value="P:regulation of apoptotic process"/>
    <property type="evidence" value="ECO:0007669"/>
    <property type="project" value="InterPro"/>
</dbReference>
<accession>A0A3P9B363</accession>
<keyword evidence="3" id="KW-0677">Repeat</keyword>
<dbReference type="AlphaFoldDB" id="A0A3P9B363"/>
<reference evidence="7" key="2">
    <citation type="submission" date="2025-09" db="UniProtKB">
        <authorList>
            <consortium name="Ensembl"/>
        </authorList>
    </citation>
    <scope>IDENTIFICATION</scope>
</reference>
<evidence type="ECO:0000256" key="3">
    <source>
        <dbReference type="ARBA" id="ARBA00022737"/>
    </source>
</evidence>
<dbReference type="GO" id="GO:0005634">
    <property type="term" value="C:nucleus"/>
    <property type="evidence" value="ECO:0007669"/>
    <property type="project" value="UniProtKB-SubCell"/>
</dbReference>